<evidence type="ECO:0000256" key="2">
    <source>
        <dbReference type="ARBA" id="ARBA00022490"/>
    </source>
</evidence>
<dbReference type="Proteomes" id="UP000694680">
    <property type="component" value="Chromosome 24"/>
</dbReference>
<keyword evidence="2" id="KW-0963">Cytoplasm</keyword>
<feature type="domain" description="DM10" evidence="6">
    <location>
        <begin position="241"/>
        <end position="355"/>
    </location>
</feature>
<dbReference type="GO" id="GO:0060285">
    <property type="term" value="P:cilium-dependent cell motility"/>
    <property type="evidence" value="ECO:0007669"/>
    <property type="project" value="TreeGrafter"/>
</dbReference>
<dbReference type="GeneID" id="114457699"/>
<dbReference type="AlphaFoldDB" id="A0A8C5ETG2"/>
<name>A0A8C5ETG2_GOUWI</name>
<keyword evidence="3" id="KW-0677">Repeat</keyword>
<feature type="domain" description="DM10" evidence="6">
    <location>
        <begin position="94"/>
        <end position="199"/>
    </location>
</feature>
<dbReference type="InterPro" id="IPR040193">
    <property type="entry name" value="EFHC1/EFHC2/EFHB"/>
</dbReference>
<dbReference type="GO" id="GO:0043014">
    <property type="term" value="F:alpha-tubulin binding"/>
    <property type="evidence" value="ECO:0007669"/>
    <property type="project" value="TreeGrafter"/>
</dbReference>
<keyword evidence="8" id="KW-1185">Reference proteome</keyword>
<reference evidence="7" key="1">
    <citation type="submission" date="2020-06" db="EMBL/GenBank/DDBJ databases">
        <authorList>
            <consortium name="Wellcome Sanger Institute Data Sharing"/>
        </authorList>
    </citation>
    <scope>NUCLEOTIDE SEQUENCE [LARGE SCALE GENOMIC DNA]</scope>
</reference>
<dbReference type="FunFam" id="2.30.29.170:FF:000004">
    <property type="entry name" value="EF-hand domain containing 2"/>
    <property type="match status" value="1"/>
</dbReference>
<organism evidence="7 8">
    <name type="scientific">Gouania willdenowi</name>
    <name type="common">Blunt-snouted clingfish</name>
    <name type="synonym">Lepadogaster willdenowi</name>
    <dbReference type="NCBI Taxonomy" id="441366"/>
    <lineage>
        <taxon>Eukaryota</taxon>
        <taxon>Metazoa</taxon>
        <taxon>Chordata</taxon>
        <taxon>Craniata</taxon>
        <taxon>Vertebrata</taxon>
        <taxon>Euteleostomi</taxon>
        <taxon>Actinopterygii</taxon>
        <taxon>Neopterygii</taxon>
        <taxon>Teleostei</taxon>
        <taxon>Neoteleostei</taxon>
        <taxon>Acanthomorphata</taxon>
        <taxon>Ovalentaria</taxon>
        <taxon>Blenniimorphae</taxon>
        <taxon>Blenniiformes</taxon>
        <taxon>Gobiesocoidei</taxon>
        <taxon>Gobiesocidae</taxon>
        <taxon>Gobiesocinae</taxon>
        <taxon>Gouania</taxon>
    </lineage>
</organism>
<reference evidence="7" key="3">
    <citation type="submission" date="2025-09" db="UniProtKB">
        <authorList>
            <consortium name="Ensembl"/>
        </authorList>
    </citation>
    <scope>IDENTIFICATION</scope>
</reference>
<dbReference type="RefSeq" id="XP_028295522.1">
    <property type="nucleotide sequence ID" value="XM_028439721.1"/>
</dbReference>
<evidence type="ECO:0000256" key="1">
    <source>
        <dbReference type="ARBA" id="ARBA00004430"/>
    </source>
</evidence>
<reference evidence="7" key="2">
    <citation type="submission" date="2025-08" db="UniProtKB">
        <authorList>
            <consortium name="Ensembl"/>
        </authorList>
    </citation>
    <scope>IDENTIFICATION</scope>
</reference>
<dbReference type="CTD" id="114327"/>
<evidence type="ECO:0000256" key="5">
    <source>
        <dbReference type="ARBA" id="ARBA00023273"/>
    </source>
</evidence>
<dbReference type="InterPro" id="IPR006602">
    <property type="entry name" value="DM10_dom"/>
</dbReference>
<dbReference type="PANTHER" id="PTHR12086">
    <property type="entry name" value="EF-HAND DOMAIN C-TERMINAL CONTAINING PROTEIN"/>
    <property type="match status" value="1"/>
</dbReference>
<feature type="domain" description="DM10" evidence="6">
    <location>
        <begin position="412"/>
        <end position="516"/>
    </location>
</feature>
<dbReference type="PROSITE" id="PS51336">
    <property type="entry name" value="DM10"/>
    <property type="match status" value="3"/>
</dbReference>
<dbReference type="GO" id="GO:0005930">
    <property type="term" value="C:axoneme"/>
    <property type="evidence" value="ECO:0007669"/>
    <property type="project" value="UniProtKB-SubCell"/>
</dbReference>
<dbReference type="FunFam" id="2.30.29.170:FF:000002">
    <property type="entry name" value="EF-hand domain (C-terminal) containing 1"/>
    <property type="match status" value="1"/>
</dbReference>
<evidence type="ECO:0000313" key="7">
    <source>
        <dbReference type="Ensembl" id="ENSGWIP00000026581.1"/>
    </source>
</evidence>
<proteinExistence type="predicted"/>
<accession>A0A8C5ETG2</accession>
<keyword evidence="4" id="KW-0206">Cytoskeleton</keyword>
<dbReference type="GO" id="GO:0000281">
    <property type="term" value="P:mitotic cytokinesis"/>
    <property type="evidence" value="ECO:0007669"/>
    <property type="project" value="TreeGrafter"/>
</dbReference>
<dbReference type="Gene3D" id="2.30.29.170">
    <property type="match status" value="3"/>
</dbReference>
<dbReference type="SMART" id="SM00676">
    <property type="entry name" value="DM10"/>
    <property type="match status" value="3"/>
</dbReference>
<evidence type="ECO:0000259" key="6">
    <source>
        <dbReference type="PROSITE" id="PS51336"/>
    </source>
</evidence>
<evidence type="ECO:0000256" key="4">
    <source>
        <dbReference type="ARBA" id="ARBA00023212"/>
    </source>
</evidence>
<dbReference type="OrthoDB" id="10255210at2759"/>
<dbReference type="FunFam" id="2.30.29.170:FF:000001">
    <property type="entry name" value="EF-hand domain containing 1"/>
    <property type="match status" value="1"/>
</dbReference>
<sequence length="552" mass="63571">MSWHESNHGLPLLPGYTFRDQTKSAFHRPQTLGYRNGVAFPRRPTIGIGHDRLISDQLTQDSIDELPLDVHQLTYPTVDHRVHERFTPAYVALDKKVLRFFAYFSEKILYSLEEEYRVRPVIIYYYLENDTMSITEPKTENSGIPQGKRVKRQHFPKSTSGRNYLWKDLNVGMDLVVFGVLYRITGCDEFTEDFLIRGGIVLNEPEQIPLDPYNEQRQKPPITYHNAPPKSEQVKKFLTMDPKVLRFFAQWDESCETRLVSILYYLIDDTVEIREAPKPNSGRDPVSVLLQKTRIPKKMKAETFPSCVMEFSHEEVEEYFSPKDFSLGQSVSLLGHQFLLYDCDAFTKDYYQKNYPEIEMNPIELPANVIEKPKPEIPPYNGYGSLEDSLQNCLRLVPQPPKKNVLKMQENAQKVLRYIARLESQDPVDDVRRFVISYSLSDDMMTIFEKPAHNSGIIAGKFLEKTRVPKPGSTVDHPEFYSPADFAIGARVEVFGHRFVLTDADSYVLSYLESIAGQIPSQTLDSLRMKLCVQTANIQPDDVNDEAQSNVN</sequence>
<dbReference type="Ensembl" id="ENSGWIT00000029038.1">
    <property type="protein sequence ID" value="ENSGWIP00000026581.1"/>
    <property type="gene ID" value="ENSGWIG00000013945.1"/>
</dbReference>
<evidence type="ECO:0000313" key="8">
    <source>
        <dbReference type="Proteomes" id="UP000694680"/>
    </source>
</evidence>
<evidence type="ECO:0000256" key="3">
    <source>
        <dbReference type="ARBA" id="ARBA00022737"/>
    </source>
</evidence>
<keyword evidence="5" id="KW-0966">Cell projection</keyword>
<dbReference type="GO" id="GO:0007052">
    <property type="term" value="P:mitotic spindle organization"/>
    <property type="evidence" value="ECO:0007669"/>
    <property type="project" value="TreeGrafter"/>
</dbReference>
<protein>
    <recommendedName>
        <fullName evidence="6">DM10 domain-containing protein</fullName>
    </recommendedName>
</protein>
<comment type="subcellular location">
    <subcellularLocation>
        <location evidence="1">Cytoplasm</location>
        <location evidence="1">Cytoskeleton</location>
        <location evidence="1">Cilium axoneme</location>
    </subcellularLocation>
</comment>
<dbReference type="PANTHER" id="PTHR12086:SF9">
    <property type="entry name" value="EF-HAND DOMAIN-CONTAINING PROTEIN 1"/>
    <property type="match status" value="1"/>
</dbReference>
<dbReference type="Pfam" id="PF06565">
    <property type="entry name" value="DM10_dom"/>
    <property type="match status" value="3"/>
</dbReference>
<gene>
    <name evidence="7" type="primary">efhc1</name>
</gene>
<dbReference type="GO" id="GO:0072686">
    <property type="term" value="C:mitotic spindle"/>
    <property type="evidence" value="ECO:0007669"/>
    <property type="project" value="TreeGrafter"/>
</dbReference>